<gene>
    <name evidence="2" type="ORF">FF100_30435</name>
</gene>
<dbReference type="Pfam" id="PF20056">
    <property type="entry name" value="DUF6455"/>
    <property type="match status" value="1"/>
</dbReference>
<dbReference type="InterPro" id="IPR045601">
    <property type="entry name" value="DUF6455"/>
</dbReference>
<evidence type="ECO:0000313" key="3">
    <source>
        <dbReference type="Proteomes" id="UP000305267"/>
    </source>
</evidence>
<feature type="domain" description="DUF6455" evidence="1">
    <location>
        <begin position="63"/>
        <end position="132"/>
    </location>
</feature>
<name>A0A5C4L8M9_9HYPH</name>
<comment type="caution">
    <text evidence="2">The sequence shown here is derived from an EMBL/GenBank/DDBJ whole genome shotgun (WGS) entry which is preliminary data.</text>
</comment>
<accession>A0A5C4L8M9</accession>
<reference evidence="2 3" key="1">
    <citation type="submission" date="2019-06" db="EMBL/GenBank/DDBJ databases">
        <title>Genome of Methylobacterium sp. 17Sr1-39.</title>
        <authorList>
            <person name="Seo T."/>
        </authorList>
    </citation>
    <scope>NUCLEOTIDE SEQUENCE [LARGE SCALE GENOMIC DNA]</scope>
    <source>
        <strain evidence="2 3">17Sr1-39</strain>
    </source>
</reference>
<protein>
    <submittedName>
        <fullName evidence="2">Heavy-metal resistance</fullName>
    </submittedName>
</protein>
<dbReference type="RefSeq" id="WP_139039740.1">
    <property type="nucleotide sequence ID" value="NZ_VDDA01000027.1"/>
</dbReference>
<dbReference type="AlphaFoldDB" id="A0A5C4L8M9"/>
<evidence type="ECO:0000313" key="2">
    <source>
        <dbReference type="EMBL" id="TNC08048.1"/>
    </source>
</evidence>
<dbReference type="EMBL" id="VDDA01000027">
    <property type="protein sequence ID" value="TNC08048.1"/>
    <property type="molecule type" value="Genomic_DNA"/>
</dbReference>
<organism evidence="2 3">
    <name type="scientific">Methylobacterium terricola</name>
    <dbReference type="NCBI Taxonomy" id="2583531"/>
    <lineage>
        <taxon>Bacteria</taxon>
        <taxon>Pseudomonadati</taxon>
        <taxon>Pseudomonadota</taxon>
        <taxon>Alphaproteobacteria</taxon>
        <taxon>Hyphomicrobiales</taxon>
        <taxon>Methylobacteriaceae</taxon>
        <taxon>Methylobacterium</taxon>
    </lineage>
</organism>
<keyword evidence="3" id="KW-1185">Reference proteome</keyword>
<proteinExistence type="predicted"/>
<dbReference type="Proteomes" id="UP000305267">
    <property type="component" value="Unassembled WGS sequence"/>
</dbReference>
<evidence type="ECO:0000259" key="1">
    <source>
        <dbReference type="Pfam" id="PF20056"/>
    </source>
</evidence>
<sequence>MSTPACKSNPLDAFGIAATMEGWCCMLKAARELRDVDAEMMDTLLDAHASGGMAKDWDAAAKVRSLATLMRGLHLEPEALRQSRPEIVRELEAACLGCAERARCTRELWSGTAADTYPEFCPNAACLDGLREA</sequence>
<dbReference type="OrthoDB" id="7307423at2"/>